<reference evidence="1 2" key="1">
    <citation type="submission" date="2020-08" db="EMBL/GenBank/DDBJ databases">
        <title>Sequencing the genomes of 1000 actinobacteria strains.</title>
        <authorList>
            <person name="Klenk H.-P."/>
        </authorList>
    </citation>
    <scope>NUCLEOTIDE SEQUENCE [LARGE SCALE GENOMIC DNA]</scope>
    <source>
        <strain evidence="1 2">DSM 19081</strain>
    </source>
</reference>
<dbReference type="EMBL" id="JACJIH010000001">
    <property type="protein sequence ID" value="MBA8920419.1"/>
    <property type="molecule type" value="Genomic_DNA"/>
</dbReference>
<dbReference type="RefSeq" id="WP_182494833.1">
    <property type="nucleotide sequence ID" value="NZ_BAAAKT010000002.1"/>
</dbReference>
<evidence type="ECO:0000313" key="2">
    <source>
        <dbReference type="Proteomes" id="UP000546252"/>
    </source>
</evidence>
<dbReference type="Proteomes" id="UP000546252">
    <property type="component" value="Unassembled WGS sequence"/>
</dbReference>
<dbReference type="AlphaFoldDB" id="A0A839FLV0"/>
<name>A0A839FLV0_9MICC</name>
<accession>A0A839FLV0</accession>
<protein>
    <submittedName>
        <fullName evidence="1">Uncharacterized protein YerC</fullName>
    </submittedName>
</protein>
<sequence length="81" mass="9153">MESTKEFFDSLITPEEGAVMARRAMAWYCLREMAYIRFSRSTPSTRQAFSAAVEQALNYGVDGLDIRQTISEASEEALHGR</sequence>
<comment type="caution">
    <text evidence="1">The sequence shown here is derived from an EMBL/GenBank/DDBJ whole genome shotgun (WGS) entry which is preliminary data.</text>
</comment>
<evidence type="ECO:0000313" key="1">
    <source>
        <dbReference type="EMBL" id="MBA8920419.1"/>
    </source>
</evidence>
<proteinExistence type="predicted"/>
<gene>
    <name evidence="1" type="ORF">HNR24_000352</name>
</gene>
<organism evidence="1 2">
    <name type="scientific">Nesterenkonia jeotgali</name>
    <dbReference type="NCBI Taxonomy" id="317018"/>
    <lineage>
        <taxon>Bacteria</taxon>
        <taxon>Bacillati</taxon>
        <taxon>Actinomycetota</taxon>
        <taxon>Actinomycetes</taxon>
        <taxon>Micrococcales</taxon>
        <taxon>Micrococcaceae</taxon>
        <taxon>Nesterenkonia</taxon>
    </lineage>
</organism>